<dbReference type="InterPro" id="IPR000157">
    <property type="entry name" value="TIR_dom"/>
</dbReference>
<dbReference type="PROSITE" id="PS50104">
    <property type="entry name" value="TIR"/>
    <property type="match status" value="1"/>
</dbReference>
<name>A0A0F4V6I1_PSEFL</name>
<sequence>MKQFPYDIFLSHRIGDSAHELRDQLVSCGCSVWFDENRPLVDRQLFASIRKAHAESRVTIAYLSPSHSPSPWTLLEMLTALRREQQFAIRCLFFYGSAEAFECSHAWSLPDELSSAFADLDRRLETQVTLFASRMSRLNREMMVHGSRTPLSRARCIARLRRSIDGYRCSANGFADLPLSPKLAGDITARFLDCHRLRVASVALDWMEGDVLEQGFEFLCFNLRELERFLSEAAVDRTPKDIALLCALSSCLIGAERVDMRAEGMYLLTTLSSGAGQRRSNRLLKWGLRREPDWSLIRLFAPQSDSPDSEAWPEELPGLESAMLQFDETPPREALAYVGPDVRMRLDTHRQMDSDDLPFEYQLELELHWLSMLVSQVRDAGEKHTKLNTFAARNRLKMIDAELAHRKLNALLVQGTATATPSELEDLLERIMRVEHDLIETSECYDGAPLSSFASYFLNHLLPILALGILAGRQPQEFKQLGKRCCQILSSYAELSPQEFKAYEAYWSACVQWRDTHGPGVAKHLLHTSSNGFSAELRGF</sequence>
<dbReference type="RefSeq" id="WP_046054946.1">
    <property type="nucleotide sequence ID" value="NZ_LACH01000039.1"/>
</dbReference>
<dbReference type="EMBL" id="LACH01000039">
    <property type="protein sequence ID" value="KJZ64364.1"/>
    <property type="molecule type" value="Genomic_DNA"/>
</dbReference>
<dbReference type="AlphaFoldDB" id="A0A0F4V6I1"/>
<comment type="caution">
    <text evidence="2">The sequence shown here is derived from an EMBL/GenBank/DDBJ whole genome shotgun (WGS) entry which is preliminary data.</text>
</comment>
<reference evidence="2 3" key="1">
    <citation type="submission" date="2015-03" db="EMBL/GenBank/DDBJ databases">
        <title>Comparative genomics of Pseudomonas insights into diversity of traits involved in vanlence and defense.</title>
        <authorList>
            <person name="Qin Y."/>
        </authorList>
    </citation>
    <scope>NUCLEOTIDE SEQUENCE [LARGE SCALE GENOMIC DNA]</scope>
    <source>
        <strain evidence="2 3">H24</strain>
    </source>
</reference>
<evidence type="ECO:0000313" key="3">
    <source>
        <dbReference type="Proteomes" id="UP000033400"/>
    </source>
</evidence>
<feature type="domain" description="TIR" evidence="1">
    <location>
        <begin position="4"/>
        <end position="136"/>
    </location>
</feature>
<dbReference type="PATRIC" id="fig|294.133.peg.3208"/>
<evidence type="ECO:0000313" key="2">
    <source>
        <dbReference type="EMBL" id="KJZ64364.1"/>
    </source>
</evidence>
<proteinExistence type="predicted"/>
<gene>
    <name evidence="2" type="ORF">VD17_17940</name>
</gene>
<accession>A0A0F4V6I1</accession>
<evidence type="ECO:0000259" key="1">
    <source>
        <dbReference type="PROSITE" id="PS50104"/>
    </source>
</evidence>
<dbReference type="GO" id="GO:0007165">
    <property type="term" value="P:signal transduction"/>
    <property type="evidence" value="ECO:0007669"/>
    <property type="project" value="InterPro"/>
</dbReference>
<organism evidence="2 3">
    <name type="scientific">Pseudomonas fluorescens</name>
    <dbReference type="NCBI Taxonomy" id="294"/>
    <lineage>
        <taxon>Bacteria</taxon>
        <taxon>Pseudomonadati</taxon>
        <taxon>Pseudomonadota</taxon>
        <taxon>Gammaproteobacteria</taxon>
        <taxon>Pseudomonadales</taxon>
        <taxon>Pseudomonadaceae</taxon>
        <taxon>Pseudomonas</taxon>
    </lineage>
</organism>
<dbReference type="Proteomes" id="UP000033400">
    <property type="component" value="Unassembled WGS sequence"/>
</dbReference>
<dbReference type="Gene3D" id="3.40.50.10140">
    <property type="entry name" value="Toll/interleukin-1 receptor homology (TIR) domain"/>
    <property type="match status" value="1"/>
</dbReference>
<protein>
    <recommendedName>
        <fullName evidence="1">TIR domain-containing protein</fullName>
    </recommendedName>
</protein>
<dbReference type="Pfam" id="PF13676">
    <property type="entry name" value="TIR_2"/>
    <property type="match status" value="1"/>
</dbReference>
<dbReference type="SUPFAM" id="SSF52200">
    <property type="entry name" value="Toll/Interleukin receptor TIR domain"/>
    <property type="match status" value="1"/>
</dbReference>
<dbReference type="InterPro" id="IPR035897">
    <property type="entry name" value="Toll_tir_struct_dom_sf"/>
</dbReference>